<dbReference type="Proteomes" id="UP000198406">
    <property type="component" value="Unassembled WGS sequence"/>
</dbReference>
<dbReference type="CDD" id="cd19499">
    <property type="entry name" value="RecA-like_ClpB_Hsp104-like"/>
    <property type="match status" value="1"/>
</dbReference>
<dbReference type="InterPro" id="IPR019489">
    <property type="entry name" value="Clp_ATPase_C"/>
</dbReference>
<keyword evidence="4 5" id="KW-0143">Chaperone</keyword>
<dbReference type="EMBL" id="BDSP01000055">
    <property type="protein sequence ID" value="GAX12861.1"/>
    <property type="molecule type" value="Genomic_DNA"/>
</dbReference>
<dbReference type="GO" id="GO:0005524">
    <property type="term" value="F:ATP binding"/>
    <property type="evidence" value="ECO:0007669"/>
    <property type="project" value="UniProtKB-KW"/>
</dbReference>
<evidence type="ECO:0000313" key="10">
    <source>
        <dbReference type="Proteomes" id="UP000198406"/>
    </source>
</evidence>
<dbReference type="InterPro" id="IPR003959">
    <property type="entry name" value="ATPase_AAA_core"/>
</dbReference>
<sequence>MRLLQGNKSIHCFLFWGGLLSLTTTIHSFIIPSSPNRITSTQLKVFERLSEECVQAIAKGQQFANQYQSEFVNDIHAVAGCLEHPESPALRRTLTQYQITTRRVTQQLEREYGTSTTSNEKGWLAGFRAASQQEDRPFGPDMKSTLRRANQLADQMSQPIIGTHHLFLALLGYQEMKQQREANEESAAWKLLQESCSINATALQVCESLLGHLQSNSEGKELVTGIGGSAATPTLAQVAVDLTQQAQDGLLDPVYGRDAEIRACLRTLLRRRKNNVCLIGEPGVGKTAIAEGVAQILVSEDQCPPSLQGYRLMSLELSLLVAGTKYRGEFEERLQSVLKEVTDPKAPPTILFMDELHNLVGAGAAEGGMDAANLLKPALARGELQVMGATTVAEYRQYIERDGALERRFQPVMVKEPTVEETCDILKAIQGTYERHHSVEYTPLALQAAASLSERYLTDRFLPDKALDLLDEAGSLAQLEEGGTSEKPVVTHHTIARVVSELSGVPVGQIELEEMDRLRDLEQEFSKRVKGQHRALRSVARAIRRARSGLRDPNRPVASLLFCGPTGTGKTLLCKTLAATYFGAERNLIRIDMSEYMDKHTASRLTGPPPGYIGYESGGQLTEAVRKAPHSVVLLDEMEKAHPDVLNVLLQIMEDGILTDGKGRTVNFKNTILVMTSNVGSRQILETVRSHKKNINGDSNLPASKDAANSSEVRKVNGALTNTPPEGPPMEADEIMRRLQSSPKAGALMAQAATDSRIMNALRTSMTGSPADLVKLAQTDPAVSEFLQKLWAEVGDVPPSAVDESAATTSTGLEAIRGSFKETIKQWSEEDASTFAEGIIQSMDSPDMLYDKLSRVVKDELEFTMRPEFLNRIDEIVVFAPLDSAQLAMVAELTVQQALERAEMEITVDTPLLSQVLNEGSAHADEFGARPMRRAAQRYVEDPLSDAILQGFLKKGDSAVLDVGSERSIRITRKRDGAHIEVAVEDIGGGIGDVGRAKKAFTTNGDNAKTSSAQRA</sequence>
<evidence type="ECO:0000256" key="6">
    <source>
        <dbReference type="SAM" id="MobiDB-lite"/>
    </source>
</evidence>
<dbReference type="GO" id="GO:0034605">
    <property type="term" value="P:cellular response to heat"/>
    <property type="evidence" value="ECO:0007669"/>
    <property type="project" value="TreeGrafter"/>
</dbReference>
<evidence type="ECO:0000259" key="8">
    <source>
        <dbReference type="SMART" id="SM01086"/>
    </source>
</evidence>
<dbReference type="GO" id="GO:0008233">
    <property type="term" value="F:peptidase activity"/>
    <property type="evidence" value="ECO:0007669"/>
    <property type="project" value="UniProtKB-KW"/>
</dbReference>
<dbReference type="Pfam" id="PF07724">
    <property type="entry name" value="AAA_2"/>
    <property type="match status" value="1"/>
</dbReference>
<dbReference type="InterPro" id="IPR036628">
    <property type="entry name" value="Clp_N_dom_sf"/>
</dbReference>
<proteinExistence type="inferred from homology"/>
<dbReference type="InterPro" id="IPR050130">
    <property type="entry name" value="ClpA_ClpB"/>
</dbReference>
<dbReference type="InterPro" id="IPR003593">
    <property type="entry name" value="AAA+_ATPase"/>
</dbReference>
<dbReference type="PROSITE" id="PS00871">
    <property type="entry name" value="CLPAB_2"/>
    <property type="match status" value="1"/>
</dbReference>
<dbReference type="FunFam" id="3.40.50.300:FF:000025">
    <property type="entry name" value="ATP-dependent Clp protease subunit"/>
    <property type="match status" value="1"/>
</dbReference>
<dbReference type="PROSITE" id="PS00870">
    <property type="entry name" value="CLPAB_1"/>
    <property type="match status" value="1"/>
</dbReference>
<protein>
    <submittedName>
        <fullName evidence="9">ATP-dependent Clp protease ATP-binding subunit ClpC</fullName>
    </submittedName>
</protein>
<dbReference type="AlphaFoldDB" id="A0A1Z5JGI2"/>
<dbReference type="GO" id="GO:0016887">
    <property type="term" value="F:ATP hydrolysis activity"/>
    <property type="evidence" value="ECO:0007669"/>
    <property type="project" value="InterPro"/>
</dbReference>
<dbReference type="InParanoid" id="A0A1Z5JGI2"/>
<keyword evidence="1" id="KW-0677">Repeat</keyword>
<dbReference type="InterPro" id="IPR018368">
    <property type="entry name" value="ClpA/B_CS1"/>
</dbReference>
<accession>A0A1Z5JGI2</accession>
<evidence type="ECO:0000259" key="7">
    <source>
        <dbReference type="SMART" id="SM00382"/>
    </source>
</evidence>
<dbReference type="GO" id="GO:0006508">
    <property type="term" value="P:proteolysis"/>
    <property type="evidence" value="ECO:0007669"/>
    <property type="project" value="UniProtKB-KW"/>
</dbReference>
<dbReference type="SUPFAM" id="SSF52540">
    <property type="entry name" value="P-loop containing nucleoside triphosphate hydrolases"/>
    <property type="match status" value="3"/>
</dbReference>
<dbReference type="CDD" id="cd00009">
    <property type="entry name" value="AAA"/>
    <property type="match status" value="1"/>
</dbReference>
<evidence type="ECO:0000256" key="3">
    <source>
        <dbReference type="ARBA" id="ARBA00022840"/>
    </source>
</evidence>
<evidence type="ECO:0000256" key="4">
    <source>
        <dbReference type="ARBA" id="ARBA00023186"/>
    </source>
</evidence>
<dbReference type="SMART" id="SM00382">
    <property type="entry name" value="AAA"/>
    <property type="match status" value="2"/>
</dbReference>
<keyword evidence="3 5" id="KW-0067">ATP-binding</keyword>
<name>A0A1Z5JGI2_FISSO</name>
<dbReference type="InterPro" id="IPR004176">
    <property type="entry name" value="Clp_R_N"/>
</dbReference>
<dbReference type="Pfam" id="PF02861">
    <property type="entry name" value="Clp_N"/>
    <property type="match status" value="1"/>
</dbReference>
<dbReference type="PANTHER" id="PTHR11638">
    <property type="entry name" value="ATP-DEPENDENT CLP PROTEASE"/>
    <property type="match status" value="1"/>
</dbReference>
<evidence type="ECO:0000256" key="1">
    <source>
        <dbReference type="ARBA" id="ARBA00022737"/>
    </source>
</evidence>
<dbReference type="Pfam" id="PF10431">
    <property type="entry name" value="ClpB_D2-small"/>
    <property type="match status" value="1"/>
</dbReference>
<dbReference type="InterPro" id="IPR027417">
    <property type="entry name" value="P-loop_NTPase"/>
</dbReference>
<dbReference type="OrthoDB" id="47330at2759"/>
<gene>
    <name evidence="9" type="ORF">FisN_15Hh346</name>
</gene>
<dbReference type="Pfam" id="PF17871">
    <property type="entry name" value="AAA_lid_9"/>
    <property type="match status" value="1"/>
</dbReference>
<dbReference type="Gene3D" id="1.10.1780.10">
    <property type="entry name" value="Clp, N-terminal domain"/>
    <property type="match status" value="1"/>
</dbReference>
<evidence type="ECO:0000256" key="5">
    <source>
        <dbReference type="RuleBase" id="RU004432"/>
    </source>
</evidence>
<dbReference type="Gene3D" id="1.10.8.60">
    <property type="match status" value="2"/>
</dbReference>
<comment type="caution">
    <text evidence="9">The sequence shown here is derived from an EMBL/GenBank/DDBJ whole genome shotgun (WGS) entry which is preliminary data.</text>
</comment>
<dbReference type="PANTHER" id="PTHR11638:SF18">
    <property type="entry name" value="HEAT SHOCK PROTEIN 104"/>
    <property type="match status" value="1"/>
</dbReference>
<evidence type="ECO:0000256" key="2">
    <source>
        <dbReference type="ARBA" id="ARBA00022741"/>
    </source>
</evidence>
<keyword evidence="9" id="KW-0645">Protease</keyword>
<dbReference type="InterPro" id="IPR041546">
    <property type="entry name" value="ClpA/ClpB_AAA_lid"/>
</dbReference>
<feature type="domain" description="AAA+ ATPase" evidence="7">
    <location>
        <begin position="556"/>
        <end position="698"/>
    </location>
</feature>
<feature type="region of interest" description="Disordered" evidence="6">
    <location>
        <begin position="691"/>
        <end position="731"/>
    </location>
</feature>
<dbReference type="GO" id="GO:0005737">
    <property type="term" value="C:cytoplasm"/>
    <property type="evidence" value="ECO:0007669"/>
    <property type="project" value="TreeGrafter"/>
</dbReference>
<keyword evidence="10" id="KW-1185">Reference proteome</keyword>
<comment type="similarity">
    <text evidence="5">Belongs to the ClpA/ClpB family.</text>
</comment>
<dbReference type="PRINTS" id="PR00300">
    <property type="entry name" value="CLPPROTEASEA"/>
</dbReference>
<keyword evidence="2 5" id="KW-0547">Nucleotide-binding</keyword>
<feature type="domain" description="Clp ATPase C-terminal" evidence="8">
    <location>
        <begin position="882"/>
        <end position="971"/>
    </location>
</feature>
<keyword evidence="9" id="KW-0378">Hydrolase</keyword>
<evidence type="ECO:0000313" key="9">
    <source>
        <dbReference type="EMBL" id="GAX12861.1"/>
    </source>
</evidence>
<dbReference type="InterPro" id="IPR001270">
    <property type="entry name" value="ClpA/B"/>
</dbReference>
<dbReference type="InterPro" id="IPR028299">
    <property type="entry name" value="ClpA/B_CS2"/>
</dbReference>
<feature type="compositionally biased region" description="Polar residues" evidence="6">
    <location>
        <begin position="696"/>
        <end position="711"/>
    </location>
</feature>
<reference evidence="9 10" key="1">
    <citation type="journal article" date="2015" name="Plant Cell">
        <title>Oil accumulation by the oleaginous diatom Fistulifera solaris as revealed by the genome and transcriptome.</title>
        <authorList>
            <person name="Tanaka T."/>
            <person name="Maeda Y."/>
            <person name="Veluchamy A."/>
            <person name="Tanaka M."/>
            <person name="Abida H."/>
            <person name="Marechal E."/>
            <person name="Bowler C."/>
            <person name="Muto M."/>
            <person name="Sunaga Y."/>
            <person name="Tanaka M."/>
            <person name="Yoshino T."/>
            <person name="Taniguchi T."/>
            <person name="Fukuda Y."/>
            <person name="Nemoto M."/>
            <person name="Matsumoto M."/>
            <person name="Wong P.S."/>
            <person name="Aburatani S."/>
            <person name="Fujibuchi W."/>
        </authorList>
    </citation>
    <scope>NUCLEOTIDE SEQUENCE [LARGE SCALE GENOMIC DNA]</scope>
    <source>
        <strain evidence="9 10">JPCC DA0580</strain>
    </source>
</reference>
<dbReference type="SUPFAM" id="SSF81923">
    <property type="entry name" value="Double Clp-N motif"/>
    <property type="match status" value="1"/>
</dbReference>
<dbReference type="SMART" id="SM01086">
    <property type="entry name" value="ClpB_D2-small"/>
    <property type="match status" value="1"/>
</dbReference>
<dbReference type="Pfam" id="PF00004">
    <property type="entry name" value="AAA"/>
    <property type="match status" value="1"/>
</dbReference>
<feature type="domain" description="AAA+ ATPase" evidence="7">
    <location>
        <begin position="272"/>
        <end position="418"/>
    </location>
</feature>
<dbReference type="Gene3D" id="3.40.50.300">
    <property type="entry name" value="P-loop containing nucleotide triphosphate hydrolases"/>
    <property type="match status" value="3"/>
</dbReference>
<organism evidence="9 10">
    <name type="scientific">Fistulifera solaris</name>
    <name type="common">Oleaginous diatom</name>
    <dbReference type="NCBI Taxonomy" id="1519565"/>
    <lineage>
        <taxon>Eukaryota</taxon>
        <taxon>Sar</taxon>
        <taxon>Stramenopiles</taxon>
        <taxon>Ochrophyta</taxon>
        <taxon>Bacillariophyta</taxon>
        <taxon>Bacillariophyceae</taxon>
        <taxon>Bacillariophycidae</taxon>
        <taxon>Naviculales</taxon>
        <taxon>Naviculaceae</taxon>
        <taxon>Fistulifera</taxon>
    </lineage>
</organism>